<dbReference type="EMBL" id="CP009933">
    <property type="protein sequence ID" value="AKA67660.1"/>
    <property type="molecule type" value="Genomic_DNA"/>
</dbReference>
<feature type="transmembrane region" description="Helical" evidence="7">
    <location>
        <begin position="128"/>
        <end position="149"/>
    </location>
</feature>
<evidence type="ECO:0000256" key="5">
    <source>
        <dbReference type="ARBA" id="ARBA00022989"/>
    </source>
</evidence>
<evidence type="ECO:0000256" key="2">
    <source>
        <dbReference type="ARBA" id="ARBA00022448"/>
    </source>
</evidence>
<name>A0A0E3JM50_CLOSL</name>
<evidence type="ECO:0000313" key="9">
    <source>
        <dbReference type="EMBL" id="AKA67660.1"/>
    </source>
</evidence>
<dbReference type="STRING" id="1548.CSCA_0535"/>
<feature type="transmembrane region" description="Helical" evidence="7">
    <location>
        <begin position="187"/>
        <end position="214"/>
    </location>
</feature>
<dbReference type="Pfam" id="PF00528">
    <property type="entry name" value="BPD_transp_1"/>
    <property type="match status" value="1"/>
</dbReference>
<keyword evidence="3" id="KW-1003">Cell membrane</keyword>
<dbReference type="HOGENOM" id="CLU_028518_1_2_9"/>
<accession>A0A0E3JM50</accession>
<dbReference type="CDD" id="cd06261">
    <property type="entry name" value="TM_PBP2"/>
    <property type="match status" value="1"/>
</dbReference>
<gene>
    <name evidence="9" type="ORF">CSCA_0535</name>
</gene>
<reference evidence="9 10" key="1">
    <citation type="journal article" date="2015" name="J. Biotechnol.">
        <title>Complete genome sequence of a malodorant-producing acetogen, Clostridium scatologenes ATCC 25775(T).</title>
        <authorList>
            <person name="Zhu Z."/>
            <person name="Guo T."/>
            <person name="Zheng H."/>
            <person name="Song T."/>
            <person name="Ouyang P."/>
            <person name="Xie J."/>
        </authorList>
    </citation>
    <scope>NUCLEOTIDE SEQUENCE [LARGE SCALE GENOMIC DNA]</scope>
    <source>
        <strain evidence="9 10">ATCC 25775</strain>
    </source>
</reference>
<feature type="domain" description="ABC transmembrane type-1" evidence="8">
    <location>
        <begin position="67"/>
        <end position="257"/>
    </location>
</feature>
<feature type="transmembrane region" description="Helical" evidence="7">
    <location>
        <begin position="7"/>
        <end position="28"/>
    </location>
</feature>
<evidence type="ECO:0000256" key="1">
    <source>
        <dbReference type="ARBA" id="ARBA00004651"/>
    </source>
</evidence>
<dbReference type="AlphaFoldDB" id="A0A0E3JM50"/>
<proteinExistence type="inferred from homology"/>
<evidence type="ECO:0000259" key="8">
    <source>
        <dbReference type="PROSITE" id="PS50928"/>
    </source>
</evidence>
<comment type="subcellular location">
    <subcellularLocation>
        <location evidence="1 7">Cell membrane</location>
        <topology evidence="1 7">Multi-pass membrane protein</topology>
    </subcellularLocation>
</comment>
<dbReference type="RefSeq" id="WP_029161326.1">
    <property type="nucleotide sequence ID" value="NZ_CP009933.1"/>
</dbReference>
<evidence type="ECO:0000256" key="3">
    <source>
        <dbReference type="ARBA" id="ARBA00022475"/>
    </source>
</evidence>
<dbReference type="Gene3D" id="1.10.3720.10">
    <property type="entry name" value="MetI-like"/>
    <property type="match status" value="1"/>
</dbReference>
<dbReference type="GO" id="GO:0005886">
    <property type="term" value="C:plasma membrane"/>
    <property type="evidence" value="ECO:0007669"/>
    <property type="project" value="UniProtKB-SubCell"/>
</dbReference>
<keyword evidence="2 7" id="KW-0813">Transport</keyword>
<dbReference type="SUPFAM" id="SSF161098">
    <property type="entry name" value="MetI-like"/>
    <property type="match status" value="1"/>
</dbReference>
<dbReference type="PANTHER" id="PTHR43386">
    <property type="entry name" value="OLIGOPEPTIDE TRANSPORT SYSTEM PERMEASE PROTEIN APPC"/>
    <property type="match status" value="1"/>
</dbReference>
<dbReference type="InterPro" id="IPR035906">
    <property type="entry name" value="MetI-like_sf"/>
</dbReference>
<keyword evidence="4 7" id="KW-0812">Transmembrane</keyword>
<dbReference type="KEGG" id="csq:CSCA_0535"/>
<dbReference type="InterPro" id="IPR000515">
    <property type="entry name" value="MetI-like"/>
</dbReference>
<protein>
    <submittedName>
        <fullName evidence="9">Binding-protein-dependent transport systems inner membrane component</fullName>
    </submittedName>
</protein>
<evidence type="ECO:0000256" key="7">
    <source>
        <dbReference type="RuleBase" id="RU363032"/>
    </source>
</evidence>
<feature type="transmembrane region" description="Helical" evidence="7">
    <location>
        <begin position="103"/>
        <end position="122"/>
    </location>
</feature>
<evidence type="ECO:0000256" key="4">
    <source>
        <dbReference type="ARBA" id="ARBA00022692"/>
    </source>
</evidence>
<feature type="transmembrane region" description="Helical" evidence="7">
    <location>
        <begin position="69"/>
        <end position="91"/>
    </location>
</feature>
<feature type="transmembrane region" description="Helical" evidence="7">
    <location>
        <begin position="234"/>
        <end position="256"/>
    </location>
</feature>
<dbReference type="GO" id="GO:0055085">
    <property type="term" value="P:transmembrane transport"/>
    <property type="evidence" value="ECO:0007669"/>
    <property type="project" value="InterPro"/>
</dbReference>
<dbReference type="InterPro" id="IPR050366">
    <property type="entry name" value="BP-dependent_transpt_permease"/>
</dbReference>
<dbReference type="PANTHER" id="PTHR43386:SF1">
    <property type="entry name" value="D,D-DIPEPTIDE TRANSPORT SYSTEM PERMEASE PROTEIN DDPC-RELATED"/>
    <property type="match status" value="1"/>
</dbReference>
<evidence type="ECO:0000313" key="10">
    <source>
        <dbReference type="Proteomes" id="UP000033115"/>
    </source>
</evidence>
<keyword evidence="6 7" id="KW-0472">Membrane</keyword>
<sequence length="267" mass="29163">MKSKKSHVIWITILLIVIFGAIFAPFIAHNSPYDVNLSKVLQSPNNSNIMGTDAMGRDIFSRILYGGRVSLSVGIFSVMISTTIGIIYGGISGYFGGRLDNCMMRLLDTFLAIPTLIIMLALQTIIRGGLVSIILVIGCTSWLATARIVRSQFAELRDKNFVKAAIVIGTPTWKILINHLLKNGMPAIVVIATLNCAQSIFMEVSMSFLGIGVPQGTPSWGNMLNNAQNDILSGAWWVVVFPGITIIISMLCINFIGEYLKKKVTYA</sequence>
<comment type="similarity">
    <text evidence="7">Belongs to the binding-protein-dependent transport system permease family.</text>
</comment>
<organism evidence="9 10">
    <name type="scientific">Clostridium scatologenes</name>
    <dbReference type="NCBI Taxonomy" id="1548"/>
    <lineage>
        <taxon>Bacteria</taxon>
        <taxon>Bacillati</taxon>
        <taxon>Bacillota</taxon>
        <taxon>Clostridia</taxon>
        <taxon>Eubacteriales</taxon>
        <taxon>Clostridiaceae</taxon>
        <taxon>Clostridium</taxon>
    </lineage>
</organism>
<keyword evidence="10" id="KW-1185">Reference proteome</keyword>
<evidence type="ECO:0000256" key="6">
    <source>
        <dbReference type="ARBA" id="ARBA00023136"/>
    </source>
</evidence>
<dbReference type="Proteomes" id="UP000033115">
    <property type="component" value="Chromosome"/>
</dbReference>
<dbReference type="PROSITE" id="PS50928">
    <property type="entry name" value="ABC_TM1"/>
    <property type="match status" value="1"/>
</dbReference>
<keyword evidence="5 7" id="KW-1133">Transmembrane helix</keyword>